<reference evidence="5 6" key="1">
    <citation type="submission" date="2016-10" db="EMBL/GenBank/DDBJ databases">
        <authorList>
            <person name="de Groot N.N."/>
        </authorList>
    </citation>
    <scope>NUCLEOTIDE SEQUENCE [LARGE SCALE GENOMIC DNA]</scope>
    <source>
        <strain evidence="5 6">DSM 43067</strain>
    </source>
</reference>
<organism evidence="5 6">
    <name type="scientific">Actinomadura madurae</name>
    <dbReference type="NCBI Taxonomy" id="1993"/>
    <lineage>
        <taxon>Bacteria</taxon>
        <taxon>Bacillati</taxon>
        <taxon>Actinomycetota</taxon>
        <taxon>Actinomycetes</taxon>
        <taxon>Streptosporangiales</taxon>
        <taxon>Thermomonosporaceae</taxon>
        <taxon>Actinomadura</taxon>
    </lineage>
</organism>
<dbReference type="InterPro" id="IPR001310">
    <property type="entry name" value="Histidine_triad_HIT"/>
</dbReference>
<dbReference type="Gene3D" id="3.30.428.10">
    <property type="entry name" value="HIT-like"/>
    <property type="match status" value="1"/>
</dbReference>
<dbReference type="Proteomes" id="UP000183413">
    <property type="component" value="Unassembled WGS sequence"/>
</dbReference>
<evidence type="ECO:0000256" key="1">
    <source>
        <dbReference type="PIRSR" id="PIRSR601310-1"/>
    </source>
</evidence>
<evidence type="ECO:0000256" key="2">
    <source>
        <dbReference type="PIRSR" id="PIRSR601310-3"/>
    </source>
</evidence>
<dbReference type="InParanoid" id="A0A1I5JP94"/>
<dbReference type="GO" id="GO:0003824">
    <property type="term" value="F:catalytic activity"/>
    <property type="evidence" value="ECO:0007669"/>
    <property type="project" value="InterPro"/>
</dbReference>
<protein>
    <submittedName>
        <fullName evidence="5">Histidine triad (HIT) family protein</fullName>
    </submittedName>
</protein>
<proteinExistence type="predicted"/>
<dbReference type="PANTHER" id="PTHR46648">
    <property type="entry name" value="HIT FAMILY PROTEIN 1"/>
    <property type="match status" value="1"/>
</dbReference>
<name>A0A1I5JP94_9ACTN</name>
<dbReference type="EMBL" id="FOVH01000009">
    <property type="protein sequence ID" value="SFO74156.1"/>
    <property type="molecule type" value="Genomic_DNA"/>
</dbReference>
<feature type="short sequence motif" description="Histidine triad motif" evidence="2 3">
    <location>
        <begin position="95"/>
        <end position="99"/>
    </location>
</feature>
<dbReference type="SUPFAM" id="SSF54197">
    <property type="entry name" value="HIT-like"/>
    <property type="match status" value="1"/>
</dbReference>
<sequence length="137" mass="15014">MECVFCDLLKSNSARWVARESSAAAFTPLRPLAPGHALVIPTDHYTDIFDTPSGPLADAMALVQRLAKAIRVTLDASGVNILHASGHGSEQSVPHLHFHLIPRWPDDEFSTWPTGRSRHRVTADPIAQLANAMRSQE</sequence>
<dbReference type="RefSeq" id="WP_075022326.1">
    <property type="nucleotide sequence ID" value="NZ_FOVH01000009.1"/>
</dbReference>
<keyword evidence="6" id="KW-1185">Reference proteome</keyword>
<evidence type="ECO:0000313" key="5">
    <source>
        <dbReference type="EMBL" id="SFO74156.1"/>
    </source>
</evidence>
<dbReference type="InterPro" id="IPR019808">
    <property type="entry name" value="Histidine_triad_CS"/>
</dbReference>
<evidence type="ECO:0000259" key="4">
    <source>
        <dbReference type="PROSITE" id="PS51084"/>
    </source>
</evidence>
<dbReference type="PROSITE" id="PS00892">
    <property type="entry name" value="HIT_1"/>
    <property type="match status" value="1"/>
</dbReference>
<feature type="domain" description="HIT" evidence="4">
    <location>
        <begin position="4"/>
        <end position="110"/>
    </location>
</feature>
<accession>A0A1I5JP94</accession>
<dbReference type="PANTHER" id="PTHR46648:SF1">
    <property type="entry name" value="ADENOSINE 5'-MONOPHOSPHORAMIDASE HNT1"/>
    <property type="match status" value="1"/>
</dbReference>
<evidence type="ECO:0000256" key="3">
    <source>
        <dbReference type="PROSITE-ProRule" id="PRU00464"/>
    </source>
</evidence>
<dbReference type="InterPro" id="IPR011146">
    <property type="entry name" value="HIT-like"/>
</dbReference>
<dbReference type="PROSITE" id="PS51084">
    <property type="entry name" value="HIT_2"/>
    <property type="match status" value="1"/>
</dbReference>
<feature type="active site" description="Tele-AMP-histidine intermediate" evidence="1">
    <location>
        <position position="97"/>
    </location>
</feature>
<gene>
    <name evidence="5" type="ORF">SAMN04489713_10979</name>
</gene>
<evidence type="ECO:0000313" key="6">
    <source>
        <dbReference type="Proteomes" id="UP000183413"/>
    </source>
</evidence>
<dbReference type="InterPro" id="IPR036265">
    <property type="entry name" value="HIT-like_sf"/>
</dbReference>
<dbReference type="STRING" id="1993.SAMN04489713_10979"/>
<dbReference type="AlphaFoldDB" id="A0A1I5JP94"/>
<dbReference type="Pfam" id="PF01230">
    <property type="entry name" value="HIT"/>
    <property type="match status" value="1"/>
</dbReference>
<dbReference type="GO" id="GO:0009117">
    <property type="term" value="P:nucleotide metabolic process"/>
    <property type="evidence" value="ECO:0007669"/>
    <property type="project" value="TreeGrafter"/>
</dbReference>